<organism evidence="4 5">
    <name type="scientific">Dendroctonus ponderosae</name>
    <name type="common">Mountain pine beetle</name>
    <dbReference type="NCBI Taxonomy" id="77166"/>
    <lineage>
        <taxon>Eukaryota</taxon>
        <taxon>Metazoa</taxon>
        <taxon>Ecdysozoa</taxon>
        <taxon>Arthropoda</taxon>
        <taxon>Hexapoda</taxon>
        <taxon>Insecta</taxon>
        <taxon>Pterygota</taxon>
        <taxon>Neoptera</taxon>
        <taxon>Endopterygota</taxon>
        <taxon>Coleoptera</taxon>
        <taxon>Polyphaga</taxon>
        <taxon>Cucujiformia</taxon>
        <taxon>Curculionidae</taxon>
        <taxon>Scolytinae</taxon>
        <taxon>Dendroctonus</taxon>
    </lineage>
</organism>
<protein>
    <submittedName>
        <fullName evidence="4">Uncharacterized protein</fullName>
    </submittedName>
</protein>
<proteinExistence type="predicted"/>
<name>U4UYU9_DENPD</name>
<dbReference type="OrthoDB" id="10071013at2759"/>
<keyword evidence="3" id="KW-0732">Signal</keyword>
<evidence type="ECO:0000256" key="1">
    <source>
        <dbReference type="SAM" id="MobiDB-lite"/>
    </source>
</evidence>
<dbReference type="EMBL" id="KB632433">
    <property type="protein sequence ID" value="ERL95576.1"/>
    <property type="molecule type" value="Genomic_DNA"/>
</dbReference>
<feature type="signal peptide" evidence="3">
    <location>
        <begin position="1"/>
        <end position="17"/>
    </location>
</feature>
<keyword evidence="2" id="KW-1133">Transmembrane helix</keyword>
<evidence type="ECO:0000256" key="2">
    <source>
        <dbReference type="SAM" id="Phobius"/>
    </source>
</evidence>
<dbReference type="STRING" id="77166.U4UYU9"/>
<dbReference type="AlphaFoldDB" id="U4UYU9"/>
<accession>U4UYU9</accession>
<evidence type="ECO:0000256" key="3">
    <source>
        <dbReference type="SAM" id="SignalP"/>
    </source>
</evidence>
<evidence type="ECO:0000313" key="4">
    <source>
        <dbReference type="EMBL" id="ERL95576.1"/>
    </source>
</evidence>
<sequence>MLFAPLLCLALLPLLKGDLGPNMGNVTSAKPPTSSPSPVSFPLSSPEVLLATHTGREHMVEVPPVQKALAQTNVSGISSEVVKPVREESLLQETQQDGHKPVVPKKGVSFSDLRTNNTTANGTVTYKKPLITEADTDYISQEDSIENEIDVEEIDPSLLSSKSTRSKYIIPIVVVILSVPLVAILLSLLYKRGADWWQHRNYKRMDFLIEGIYQN</sequence>
<dbReference type="Proteomes" id="UP000030742">
    <property type="component" value="Unassembled WGS sequence"/>
</dbReference>
<gene>
    <name evidence="4" type="ORF">D910_12837</name>
</gene>
<keyword evidence="2" id="KW-0472">Membrane</keyword>
<feature type="transmembrane region" description="Helical" evidence="2">
    <location>
        <begin position="168"/>
        <end position="190"/>
    </location>
</feature>
<reference evidence="4 5" key="1">
    <citation type="journal article" date="2013" name="Genome Biol.">
        <title>Draft genome of the mountain pine beetle, Dendroctonus ponderosae Hopkins, a major forest pest.</title>
        <authorList>
            <person name="Keeling C.I."/>
            <person name="Yuen M.M."/>
            <person name="Liao N.Y."/>
            <person name="Docking T.R."/>
            <person name="Chan S.K."/>
            <person name="Taylor G.A."/>
            <person name="Palmquist D.L."/>
            <person name="Jackman S.D."/>
            <person name="Nguyen A."/>
            <person name="Li M."/>
            <person name="Henderson H."/>
            <person name="Janes J.K."/>
            <person name="Zhao Y."/>
            <person name="Pandoh P."/>
            <person name="Moore R."/>
            <person name="Sperling F.A."/>
            <person name="Huber D.P."/>
            <person name="Birol I."/>
            <person name="Jones S.J."/>
            <person name="Bohlmann J."/>
        </authorList>
    </citation>
    <scope>NUCLEOTIDE SEQUENCE</scope>
</reference>
<feature type="region of interest" description="Disordered" evidence="1">
    <location>
        <begin position="91"/>
        <end position="114"/>
    </location>
</feature>
<feature type="chain" id="PRO_5004656633" evidence="3">
    <location>
        <begin position="18"/>
        <end position="215"/>
    </location>
</feature>
<keyword evidence="2" id="KW-0812">Transmembrane</keyword>
<evidence type="ECO:0000313" key="5">
    <source>
        <dbReference type="Proteomes" id="UP000030742"/>
    </source>
</evidence>